<feature type="region of interest" description="Disordered" evidence="1">
    <location>
        <begin position="1"/>
        <end position="24"/>
    </location>
</feature>
<proteinExistence type="predicted"/>
<reference evidence="2" key="1">
    <citation type="submission" date="2021-03" db="EMBL/GenBank/DDBJ databases">
        <title>Draft genome sequence of rust myrtle Austropuccinia psidii MF-1, a brazilian biotype.</title>
        <authorList>
            <person name="Quecine M.C."/>
            <person name="Pachon D.M.R."/>
            <person name="Bonatelli M.L."/>
            <person name="Correr F.H."/>
            <person name="Franceschini L.M."/>
            <person name="Leite T.F."/>
            <person name="Margarido G.R.A."/>
            <person name="Almeida C.A."/>
            <person name="Ferrarezi J.A."/>
            <person name="Labate C.A."/>
        </authorList>
    </citation>
    <scope>NUCLEOTIDE SEQUENCE</scope>
    <source>
        <strain evidence="2">MF-1</strain>
    </source>
</reference>
<evidence type="ECO:0000313" key="2">
    <source>
        <dbReference type="EMBL" id="MBW0490191.1"/>
    </source>
</evidence>
<comment type="caution">
    <text evidence="2">The sequence shown here is derived from an EMBL/GenBank/DDBJ whole genome shotgun (WGS) entry which is preliminary data.</text>
</comment>
<dbReference type="EMBL" id="AVOT02010456">
    <property type="protein sequence ID" value="MBW0490191.1"/>
    <property type="molecule type" value="Genomic_DNA"/>
</dbReference>
<dbReference type="AlphaFoldDB" id="A0A9Q3CXE8"/>
<dbReference type="Proteomes" id="UP000765509">
    <property type="component" value="Unassembled WGS sequence"/>
</dbReference>
<gene>
    <name evidence="2" type="ORF">O181_029906</name>
</gene>
<keyword evidence="3" id="KW-1185">Reference proteome</keyword>
<name>A0A9Q3CXE8_9BASI</name>
<accession>A0A9Q3CXE8</accession>
<evidence type="ECO:0000256" key="1">
    <source>
        <dbReference type="SAM" id="MobiDB-lite"/>
    </source>
</evidence>
<organism evidence="2 3">
    <name type="scientific">Austropuccinia psidii MF-1</name>
    <dbReference type="NCBI Taxonomy" id="1389203"/>
    <lineage>
        <taxon>Eukaryota</taxon>
        <taxon>Fungi</taxon>
        <taxon>Dikarya</taxon>
        <taxon>Basidiomycota</taxon>
        <taxon>Pucciniomycotina</taxon>
        <taxon>Pucciniomycetes</taxon>
        <taxon>Pucciniales</taxon>
        <taxon>Sphaerophragmiaceae</taxon>
        <taxon>Austropuccinia</taxon>
    </lineage>
</organism>
<dbReference type="OrthoDB" id="2157866at2759"/>
<sequence>MSKTTRLSSSFTPFRQQQISDQESPFVTIPGSFQEKTRIQREKPDFFQPQAERVRPKYPEAVGLGERSTQKPKIAVNTSRISSLINSNITPTQNEHNVVKPESNLNSDQLWIQIPQFSVQNQEKFYELHKRNVWLQELTTL</sequence>
<evidence type="ECO:0000313" key="3">
    <source>
        <dbReference type="Proteomes" id="UP000765509"/>
    </source>
</evidence>
<protein>
    <submittedName>
        <fullName evidence="2">Uncharacterized protein</fullName>
    </submittedName>
</protein>